<dbReference type="InterPro" id="IPR037682">
    <property type="entry name" value="TonB_C"/>
</dbReference>
<dbReference type="EMBL" id="CP063657">
    <property type="protein sequence ID" value="QOW23120.1"/>
    <property type="molecule type" value="Genomic_DNA"/>
</dbReference>
<evidence type="ECO:0000256" key="1">
    <source>
        <dbReference type="ARBA" id="ARBA00004383"/>
    </source>
</evidence>
<organism evidence="13 14">
    <name type="scientific">Novilysobacter avium</name>
    <dbReference type="NCBI Taxonomy" id="2781023"/>
    <lineage>
        <taxon>Bacteria</taxon>
        <taxon>Pseudomonadati</taxon>
        <taxon>Pseudomonadota</taxon>
        <taxon>Gammaproteobacteria</taxon>
        <taxon>Lysobacterales</taxon>
        <taxon>Lysobacteraceae</taxon>
        <taxon>Novilysobacter</taxon>
    </lineage>
</organism>
<comment type="subcellular location">
    <subcellularLocation>
        <location evidence="1">Cell inner membrane</location>
        <topology evidence="1">Single-pass membrane protein</topology>
        <orientation evidence="1">Periplasmic side</orientation>
    </subcellularLocation>
</comment>
<gene>
    <name evidence="13" type="ORF">INQ42_06115</name>
</gene>
<feature type="region of interest" description="Disordered" evidence="10">
    <location>
        <begin position="99"/>
        <end position="148"/>
    </location>
</feature>
<reference evidence="13 14" key="1">
    <citation type="submission" date="2020-10" db="EMBL/GenBank/DDBJ databases">
        <title>complete genome sequencing of Lysobacter sp. H23M41.</title>
        <authorList>
            <person name="Bae J.-W."/>
            <person name="Lee S.-Y."/>
        </authorList>
    </citation>
    <scope>NUCLEOTIDE SEQUENCE [LARGE SCALE GENOMIC DNA]</scope>
    <source>
        <strain evidence="13 14">H23M41</strain>
    </source>
</reference>
<sequence length="216" mass="22905">MPATSRPRFDPARWLPTQRMWWVVIFAAAAGLLLFAIIWARSRSEPDFYRPGEAPADTVAADYTPLPVPTGDGTGERIEVPAESAAAQTQSPAFIEPEPAQAVESAPSFDPGPAPVYAPASNSPIVPPVPLAGQTPAPRYPARANRRGESGTVMVEAMIGADGVPTAVRVARRSGSNDLDRAAVEAVRRWRFQPATQDGRPTTGVVNVPVSFQPGG</sequence>
<evidence type="ECO:0000256" key="11">
    <source>
        <dbReference type="SAM" id="Phobius"/>
    </source>
</evidence>
<evidence type="ECO:0000256" key="6">
    <source>
        <dbReference type="ARBA" id="ARBA00022692"/>
    </source>
</evidence>
<evidence type="ECO:0000256" key="10">
    <source>
        <dbReference type="SAM" id="MobiDB-lite"/>
    </source>
</evidence>
<keyword evidence="4" id="KW-1003">Cell membrane</keyword>
<evidence type="ECO:0000256" key="8">
    <source>
        <dbReference type="ARBA" id="ARBA00022989"/>
    </source>
</evidence>
<proteinExistence type="inferred from homology"/>
<accession>A0A7S6ZVK4</accession>
<evidence type="ECO:0000256" key="3">
    <source>
        <dbReference type="ARBA" id="ARBA00022448"/>
    </source>
</evidence>
<dbReference type="SUPFAM" id="SSF74653">
    <property type="entry name" value="TolA/TonB C-terminal domain"/>
    <property type="match status" value="1"/>
</dbReference>
<evidence type="ECO:0000256" key="2">
    <source>
        <dbReference type="ARBA" id="ARBA00006555"/>
    </source>
</evidence>
<dbReference type="PANTHER" id="PTHR33446">
    <property type="entry name" value="PROTEIN TONB-RELATED"/>
    <property type="match status" value="1"/>
</dbReference>
<evidence type="ECO:0000256" key="5">
    <source>
        <dbReference type="ARBA" id="ARBA00022519"/>
    </source>
</evidence>
<dbReference type="Pfam" id="PF03544">
    <property type="entry name" value="TonB_C"/>
    <property type="match status" value="1"/>
</dbReference>
<protein>
    <submittedName>
        <fullName evidence="13">TonB family protein</fullName>
    </submittedName>
</protein>
<keyword evidence="6 11" id="KW-0812">Transmembrane</keyword>
<keyword evidence="14" id="KW-1185">Reference proteome</keyword>
<keyword evidence="3" id="KW-0813">Transport</keyword>
<evidence type="ECO:0000256" key="7">
    <source>
        <dbReference type="ARBA" id="ARBA00022927"/>
    </source>
</evidence>
<evidence type="ECO:0000313" key="13">
    <source>
        <dbReference type="EMBL" id="QOW23120.1"/>
    </source>
</evidence>
<name>A0A7S6ZVK4_9GAMM</name>
<feature type="transmembrane region" description="Helical" evidence="11">
    <location>
        <begin position="20"/>
        <end position="40"/>
    </location>
</feature>
<dbReference type="InterPro" id="IPR006260">
    <property type="entry name" value="TonB/TolA_C"/>
</dbReference>
<keyword evidence="8 11" id="KW-1133">Transmembrane helix</keyword>
<comment type="similarity">
    <text evidence="2">Belongs to the TonB family.</text>
</comment>
<feature type="region of interest" description="Disordered" evidence="10">
    <location>
        <begin position="195"/>
        <end position="216"/>
    </location>
</feature>
<evidence type="ECO:0000256" key="9">
    <source>
        <dbReference type="ARBA" id="ARBA00023136"/>
    </source>
</evidence>
<dbReference type="NCBIfam" id="TIGR01352">
    <property type="entry name" value="tonB_Cterm"/>
    <property type="match status" value="1"/>
</dbReference>
<dbReference type="Gene3D" id="3.30.1150.10">
    <property type="match status" value="1"/>
</dbReference>
<dbReference type="Proteomes" id="UP000593932">
    <property type="component" value="Chromosome"/>
</dbReference>
<feature type="domain" description="TonB C-terminal" evidence="12">
    <location>
        <begin position="125"/>
        <end position="216"/>
    </location>
</feature>
<dbReference type="RefSeq" id="WP_194035594.1">
    <property type="nucleotide sequence ID" value="NZ_CP063657.1"/>
</dbReference>
<evidence type="ECO:0000259" key="12">
    <source>
        <dbReference type="PROSITE" id="PS52015"/>
    </source>
</evidence>
<evidence type="ECO:0000313" key="14">
    <source>
        <dbReference type="Proteomes" id="UP000593932"/>
    </source>
</evidence>
<keyword evidence="7" id="KW-0653">Protein transport</keyword>
<dbReference type="InterPro" id="IPR051045">
    <property type="entry name" value="TonB-dependent_transducer"/>
</dbReference>
<dbReference type="PROSITE" id="PS52015">
    <property type="entry name" value="TONB_CTD"/>
    <property type="match status" value="1"/>
</dbReference>
<feature type="region of interest" description="Disordered" evidence="10">
    <location>
        <begin position="53"/>
        <end position="76"/>
    </location>
</feature>
<evidence type="ECO:0000256" key="4">
    <source>
        <dbReference type="ARBA" id="ARBA00022475"/>
    </source>
</evidence>
<keyword evidence="5" id="KW-0997">Cell inner membrane</keyword>
<dbReference type="PANTHER" id="PTHR33446:SF2">
    <property type="entry name" value="PROTEIN TONB"/>
    <property type="match status" value="1"/>
</dbReference>
<keyword evidence="9 11" id="KW-0472">Membrane</keyword>